<dbReference type="CDD" id="cd06257">
    <property type="entry name" value="DnaJ"/>
    <property type="match status" value="1"/>
</dbReference>
<dbReference type="PANTHER" id="PTHR43096">
    <property type="entry name" value="DNAJ HOMOLOG 1, MITOCHONDRIAL-RELATED"/>
    <property type="match status" value="1"/>
</dbReference>
<dbReference type="SUPFAM" id="SSF46565">
    <property type="entry name" value="Chaperone J-domain"/>
    <property type="match status" value="1"/>
</dbReference>
<dbReference type="PROSITE" id="PS50076">
    <property type="entry name" value="DNAJ_2"/>
    <property type="match status" value="1"/>
</dbReference>
<keyword evidence="3" id="KW-1185">Reference proteome</keyword>
<dbReference type="Pfam" id="PF00226">
    <property type="entry name" value="DnaJ"/>
    <property type="match status" value="1"/>
</dbReference>
<dbReference type="InterPro" id="IPR001623">
    <property type="entry name" value="DnaJ_domain"/>
</dbReference>
<feature type="domain" description="J" evidence="1">
    <location>
        <begin position="37"/>
        <end position="113"/>
    </location>
</feature>
<protein>
    <recommendedName>
        <fullName evidence="1">J domain-containing protein</fullName>
    </recommendedName>
</protein>
<name>A0ABQ9KMF7_HEVBR</name>
<proteinExistence type="predicted"/>
<evidence type="ECO:0000313" key="3">
    <source>
        <dbReference type="Proteomes" id="UP001174677"/>
    </source>
</evidence>
<comment type="caution">
    <text evidence="2">The sequence shown here is derived from an EMBL/GenBank/DDBJ whole genome shotgun (WGS) entry which is preliminary data.</text>
</comment>
<evidence type="ECO:0000313" key="2">
    <source>
        <dbReference type="EMBL" id="KAJ9141566.1"/>
    </source>
</evidence>
<gene>
    <name evidence="2" type="ORF">P3X46_032089</name>
</gene>
<reference evidence="2" key="1">
    <citation type="journal article" date="2023" name="Plant Biotechnol. J.">
        <title>Chromosome-level wild Hevea brasiliensis genome provides new tools for genomic-assisted breeding and valuable loci to elevate rubber yield.</title>
        <authorList>
            <person name="Cheng H."/>
            <person name="Song X."/>
            <person name="Hu Y."/>
            <person name="Wu T."/>
            <person name="Yang Q."/>
            <person name="An Z."/>
            <person name="Feng S."/>
            <person name="Deng Z."/>
            <person name="Wu W."/>
            <person name="Zeng X."/>
            <person name="Tu M."/>
            <person name="Wang X."/>
            <person name="Huang H."/>
        </authorList>
    </citation>
    <scope>NUCLEOTIDE SEQUENCE</scope>
    <source>
        <strain evidence="2">MT/VB/25A 57/8</strain>
    </source>
</reference>
<accession>A0ABQ9KMF7</accession>
<organism evidence="2 3">
    <name type="scientific">Hevea brasiliensis</name>
    <name type="common">Para rubber tree</name>
    <name type="synonym">Siphonia brasiliensis</name>
    <dbReference type="NCBI Taxonomy" id="3981"/>
    <lineage>
        <taxon>Eukaryota</taxon>
        <taxon>Viridiplantae</taxon>
        <taxon>Streptophyta</taxon>
        <taxon>Embryophyta</taxon>
        <taxon>Tracheophyta</taxon>
        <taxon>Spermatophyta</taxon>
        <taxon>Magnoliopsida</taxon>
        <taxon>eudicotyledons</taxon>
        <taxon>Gunneridae</taxon>
        <taxon>Pentapetalae</taxon>
        <taxon>rosids</taxon>
        <taxon>fabids</taxon>
        <taxon>Malpighiales</taxon>
        <taxon>Euphorbiaceae</taxon>
        <taxon>Crotonoideae</taxon>
        <taxon>Micrandreae</taxon>
        <taxon>Hevea</taxon>
    </lineage>
</organism>
<evidence type="ECO:0000259" key="1">
    <source>
        <dbReference type="PROSITE" id="PS50076"/>
    </source>
</evidence>
<sequence>MPVTEVLCFVHLKPMSNLSPYPISAIKPTSFGFGFCTISPNFGVSLRFSSNFCGAKDQFLNPNFGFSNGKRRLCSWVIRASKDPGAEEKLEEISAAYEVLSDDEKRSLYDRFGESGLPGEYDGSGFGSEGMDPFEIYNAFFGNSDGFFGGQGAAGGINFNLGNMGNQDLDIR</sequence>
<dbReference type="InterPro" id="IPR036869">
    <property type="entry name" value="J_dom_sf"/>
</dbReference>
<dbReference type="EMBL" id="JARPOI010000017">
    <property type="protein sequence ID" value="KAJ9141566.1"/>
    <property type="molecule type" value="Genomic_DNA"/>
</dbReference>
<dbReference type="Gene3D" id="1.10.287.110">
    <property type="entry name" value="DnaJ domain"/>
    <property type="match status" value="1"/>
</dbReference>
<dbReference type="PRINTS" id="PR00625">
    <property type="entry name" value="JDOMAIN"/>
</dbReference>
<dbReference type="Proteomes" id="UP001174677">
    <property type="component" value="Chromosome 17"/>
</dbReference>
<dbReference type="PANTHER" id="PTHR43096:SF26">
    <property type="entry name" value="CR-TYPE DOMAIN-CONTAINING PROTEIN"/>
    <property type="match status" value="1"/>
</dbReference>